<dbReference type="Proteomes" id="UP000318571">
    <property type="component" value="Chromosome 5"/>
</dbReference>
<gene>
    <name evidence="6" type="ORF">TCAL_03529</name>
</gene>
<keyword evidence="7" id="KW-1185">Reference proteome</keyword>
<dbReference type="InterPro" id="IPR013083">
    <property type="entry name" value="Znf_RING/FYVE/PHD"/>
</dbReference>
<dbReference type="Gene3D" id="3.30.40.10">
    <property type="entry name" value="Zinc/RING finger domain, C3HC4 (zinc finger)"/>
    <property type="match status" value="1"/>
</dbReference>
<evidence type="ECO:0000256" key="1">
    <source>
        <dbReference type="ARBA" id="ARBA00022771"/>
    </source>
</evidence>
<keyword evidence="4" id="KW-0812">Transmembrane</keyword>
<organism evidence="6 7">
    <name type="scientific">Tigriopus californicus</name>
    <name type="common">Marine copepod</name>
    <dbReference type="NCBI Taxonomy" id="6832"/>
    <lineage>
        <taxon>Eukaryota</taxon>
        <taxon>Metazoa</taxon>
        <taxon>Ecdysozoa</taxon>
        <taxon>Arthropoda</taxon>
        <taxon>Crustacea</taxon>
        <taxon>Multicrustacea</taxon>
        <taxon>Hexanauplia</taxon>
        <taxon>Copepoda</taxon>
        <taxon>Harpacticoida</taxon>
        <taxon>Harpacticidae</taxon>
        <taxon>Tigriopus</taxon>
    </lineage>
</organism>
<keyword evidence="1 3" id="KW-0479">Metal-binding</keyword>
<dbReference type="PANTHER" id="PTHR15379">
    <property type="entry name" value="CELL GROWTH REGULATOR WITH RING FINGER DOMAIN PROTEIN 1"/>
    <property type="match status" value="1"/>
</dbReference>
<dbReference type="PANTHER" id="PTHR15379:SF2">
    <property type="entry name" value="CELL GROWTH REGULATOR WITH RING FINGER DOMAIN PROTEIN 1"/>
    <property type="match status" value="1"/>
</dbReference>
<keyword evidence="4" id="KW-0472">Membrane</keyword>
<comment type="caution">
    <text evidence="6">The sequence shown here is derived from an EMBL/GenBank/DDBJ whole genome shotgun (WGS) entry which is preliminary data.</text>
</comment>
<evidence type="ECO:0000256" key="2">
    <source>
        <dbReference type="ARBA" id="ARBA00022833"/>
    </source>
</evidence>
<reference evidence="6 7" key="1">
    <citation type="journal article" date="2018" name="Nat. Ecol. Evol.">
        <title>Genomic signatures of mitonuclear coevolution across populations of Tigriopus californicus.</title>
        <authorList>
            <person name="Barreto F.S."/>
            <person name="Watson E.T."/>
            <person name="Lima T.G."/>
            <person name="Willett C.S."/>
            <person name="Edmands S."/>
            <person name="Li W."/>
            <person name="Burton R.S."/>
        </authorList>
    </citation>
    <scope>NUCLEOTIDE SEQUENCE [LARGE SCALE GENOMIC DNA]</scope>
    <source>
        <strain evidence="6 7">San Diego</strain>
    </source>
</reference>
<keyword evidence="4" id="KW-1133">Transmembrane helix</keyword>
<evidence type="ECO:0000259" key="5">
    <source>
        <dbReference type="PROSITE" id="PS50089"/>
    </source>
</evidence>
<feature type="domain" description="RING-type" evidence="5">
    <location>
        <begin position="281"/>
        <end position="317"/>
    </location>
</feature>
<dbReference type="STRING" id="6832.A0A553PGQ9"/>
<dbReference type="GO" id="GO:0030308">
    <property type="term" value="P:negative regulation of cell growth"/>
    <property type="evidence" value="ECO:0007669"/>
    <property type="project" value="TreeGrafter"/>
</dbReference>
<name>A0A553PGQ9_TIGCA</name>
<evidence type="ECO:0000256" key="3">
    <source>
        <dbReference type="PROSITE-ProRule" id="PRU00175"/>
    </source>
</evidence>
<dbReference type="InterPro" id="IPR042496">
    <property type="entry name" value="CGRF1"/>
</dbReference>
<dbReference type="SUPFAM" id="SSF57850">
    <property type="entry name" value="RING/U-box"/>
    <property type="match status" value="1"/>
</dbReference>
<feature type="transmembrane region" description="Helical" evidence="4">
    <location>
        <begin position="38"/>
        <end position="61"/>
    </location>
</feature>
<dbReference type="PROSITE" id="PS50089">
    <property type="entry name" value="ZF_RING_2"/>
    <property type="match status" value="1"/>
</dbReference>
<evidence type="ECO:0000256" key="4">
    <source>
        <dbReference type="SAM" id="Phobius"/>
    </source>
</evidence>
<sequence length="342" mass="38130">MDPLKGRHEDETVHNGIELFGPDLAGGSMQRRRKGAKLYVSAGMPFFIGCSLMCLFIYVVMIKQIGLVNIVNQVGMQVGLQPLIGPNSRRPGRLRMQATPLPCYLQLKECAPSEISLKHVPVSLSSKSGAQLQMRVFYGVDIALCHHVMAGPWPWLKDAFLNGRPFGQDGCLDVSEHLSVSLSEGETRELILPRPSSGHWMDLGRSSPRNKYPIVLVSLTGLDGAKAVVATFHVIHIQDEVCTLPTQILASYVKRGAGPLVHLDRIFYSDSFQDERNYNLCVVCQDFPISRVNLPCKHACVCQRCFGMIRNLCPMCRSPIQHYFLIKGENHKATWVLPHPTQ</sequence>
<dbReference type="GO" id="GO:0008270">
    <property type="term" value="F:zinc ion binding"/>
    <property type="evidence" value="ECO:0007669"/>
    <property type="project" value="UniProtKB-KW"/>
</dbReference>
<protein>
    <recommendedName>
        <fullName evidence="5">RING-type domain-containing protein</fullName>
    </recommendedName>
</protein>
<dbReference type="Pfam" id="PF13920">
    <property type="entry name" value="zf-C3HC4_3"/>
    <property type="match status" value="1"/>
</dbReference>
<evidence type="ECO:0000313" key="6">
    <source>
        <dbReference type="EMBL" id="TRY76854.1"/>
    </source>
</evidence>
<evidence type="ECO:0000313" key="7">
    <source>
        <dbReference type="Proteomes" id="UP000318571"/>
    </source>
</evidence>
<accession>A0A553PGQ9</accession>
<dbReference type="InterPro" id="IPR001841">
    <property type="entry name" value="Znf_RING"/>
</dbReference>
<dbReference type="EMBL" id="VCGU01000004">
    <property type="protein sequence ID" value="TRY76854.1"/>
    <property type="molecule type" value="Genomic_DNA"/>
</dbReference>
<dbReference type="AlphaFoldDB" id="A0A553PGQ9"/>
<keyword evidence="2" id="KW-0862">Zinc</keyword>
<proteinExistence type="predicted"/>
<keyword evidence="1 3" id="KW-0863">Zinc-finger</keyword>